<dbReference type="HAMAP" id="MF_00115">
    <property type="entry name" value="MscL"/>
    <property type="match status" value="1"/>
</dbReference>
<evidence type="ECO:0000256" key="2">
    <source>
        <dbReference type="ARBA" id="ARBA00007254"/>
    </source>
</evidence>
<dbReference type="InterPro" id="IPR036019">
    <property type="entry name" value="MscL_channel"/>
</dbReference>
<keyword evidence="12" id="KW-1185">Reference proteome</keyword>
<dbReference type="PROSITE" id="PS01327">
    <property type="entry name" value="MSCL"/>
    <property type="match status" value="1"/>
</dbReference>
<evidence type="ECO:0000256" key="8">
    <source>
        <dbReference type="ARBA" id="ARBA00023136"/>
    </source>
</evidence>
<dbReference type="EMBL" id="JAATJE010000001">
    <property type="protein sequence ID" value="NJC34293.1"/>
    <property type="molecule type" value="Genomic_DNA"/>
</dbReference>
<protein>
    <recommendedName>
        <fullName evidence="10">Large-conductance mechanosensitive channel</fullName>
    </recommendedName>
</protein>
<evidence type="ECO:0000256" key="1">
    <source>
        <dbReference type="ARBA" id="ARBA00004651"/>
    </source>
</evidence>
<dbReference type="SUPFAM" id="SSF81330">
    <property type="entry name" value="Gated mechanosensitive channel"/>
    <property type="match status" value="1"/>
</dbReference>
<organism evidence="11 12">
    <name type="scientific">Sphingomonas jejuensis</name>
    <dbReference type="NCBI Taxonomy" id="904715"/>
    <lineage>
        <taxon>Bacteria</taxon>
        <taxon>Pseudomonadati</taxon>
        <taxon>Pseudomonadota</taxon>
        <taxon>Alphaproteobacteria</taxon>
        <taxon>Sphingomonadales</taxon>
        <taxon>Sphingomonadaceae</taxon>
        <taxon>Sphingomonas</taxon>
    </lineage>
</organism>
<evidence type="ECO:0000256" key="9">
    <source>
        <dbReference type="ARBA" id="ARBA00023303"/>
    </source>
</evidence>
<feature type="transmembrane region" description="Helical" evidence="10">
    <location>
        <begin position="12"/>
        <end position="31"/>
    </location>
</feature>
<keyword evidence="5 10" id="KW-0812">Transmembrane</keyword>
<dbReference type="NCBIfam" id="TIGR00220">
    <property type="entry name" value="mscL"/>
    <property type="match status" value="1"/>
</dbReference>
<comment type="caution">
    <text evidence="11">The sequence shown here is derived from an EMBL/GenBank/DDBJ whole genome shotgun (WGS) entry which is preliminary data.</text>
</comment>
<accession>A0ABX0XLQ0</accession>
<proteinExistence type="inferred from homology"/>
<comment type="function">
    <text evidence="10">Channel that opens in response to stretch forces in the membrane lipid bilayer. May participate in the regulation of osmotic pressure changes within the cell.</text>
</comment>
<name>A0ABX0XLQ0_9SPHN</name>
<evidence type="ECO:0000256" key="10">
    <source>
        <dbReference type="HAMAP-Rule" id="MF_00115"/>
    </source>
</evidence>
<feature type="transmembrane region" description="Helical" evidence="10">
    <location>
        <begin position="86"/>
        <end position="110"/>
    </location>
</feature>
<evidence type="ECO:0000256" key="6">
    <source>
        <dbReference type="ARBA" id="ARBA00022989"/>
    </source>
</evidence>
<dbReference type="Proteomes" id="UP000734218">
    <property type="component" value="Unassembled WGS sequence"/>
</dbReference>
<keyword evidence="6 10" id="KW-1133">Transmembrane helix</keyword>
<sequence length="163" mass="17330">MFKDFKAFIARGNVLDLAVAVIIGAAFGRIVTSLTDDIIMPVIGKITGDLDFSNYFVRLGELPAGYAGSPTNYAALKAAGVPLLGYGQFVTVLVNFLIVAVVIFMIVRAVNRLTELEKRKAAEAPAPSDPADVILLREIRDELRARRTADGAAVPPPGGSFPA</sequence>
<keyword evidence="10" id="KW-0997">Cell inner membrane</keyword>
<dbReference type="PRINTS" id="PR01264">
    <property type="entry name" value="MECHCHANNEL"/>
</dbReference>
<evidence type="ECO:0000256" key="3">
    <source>
        <dbReference type="ARBA" id="ARBA00022448"/>
    </source>
</evidence>
<dbReference type="PANTHER" id="PTHR30266">
    <property type="entry name" value="MECHANOSENSITIVE CHANNEL MSCL"/>
    <property type="match status" value="1"/>
</dbReference>
<dbReference type="PANTHER" id="PTHR30266:SF2">
    <property type="entry name" value="LARGE-CONDUCTANCE MECHANOSENSITIVE CHANNEL"/>
    <property type="match status" value="1"/>
</dbReference>
<comment type="subcellular location">
    <subcellularLocation>
        <location evidence="10">Cell inner membrane</location>
        <topology evidence="10">Multi-pass membrane protein</topology>
    </subcellularLocation>
    <subcellularLocation>
        <location evidence="1">Cell membrane</location>
        <topology evidence="1">Multi-pass membrane protein</topology>
    </subcellularLocation>
</comment>
<reference evidence="11 12" key="1">
    <citation type="submission" date="2020-03" db="EMBL/GenBank/DDBJ databases">
        <title>Genomic Encyclopedia of Type Strains, Phase IV (KMG-IV): sequencing the most valuable type-strain genomes for metagenomic binning, comparative biology and taxonomic classification.</title>
        <authorList>
            <person name="Goeker M."/>
        </authorList>
    </citation>
    <scope>NUCLEOTIDE SEQUENCE [LARGE SCALE GENOMIC DNA]</scope>
    <source>
        <strain evidence="11 12">DSM 27651</strain>
    </source>
</reference>
<dbReference type="InterPro" id="IPR001185">
    <property type="entry name" value="MS_channel"/>
</dbReference>
<dbReference type="RefSeq" id="WP_167954151.1">
    <property type="nucleotide sequence ID" value="NZ_JAATJE010000001.1"/>
</dbReference>
<dbReference type="Pfam" id="PF01741">
    <property type="entry name" value="MscL"/>
    <property type="match status" value="1"/>
</dbReference>
<keyword evidence="8 10" id="KW-0472">Membrane</keyword>
<gene>
    <name evidence="10" type="primary">mscL</name>
    <name evidence="11" type="ORF">GGR88_001767</name>
</gene>
<keyword evidence="3 10" id="KW-0813">Transport</keyword>
<dbReference type="InterPro" id="IPR019823">
    <property type="entry name" value="Mechanosensitive_channel_CS"/>
</dbReference>
<evidence type="ECO:0000256" key="7">
    <source>
        <dbReference type="ARBA" id="ARBA00023065"/>
    </source>
</evidence>
<evidence type="ECO:0000313" key="11">
    <source>
        <dbReference type="EMBL" id="NJC34293.1"/>
    </source>
</evidence>
<dbReference type="InterPro" id="IPR037673">
    <property type="entry name" value="MSC/AndL"/>
</dbReference>
<evidence type="ECO:0000256" key="4">
    <source>
        <dbReference type="ARBA" id="ARBA00022475"/>
    </source>
</evidence>
<keyword evidence="7 10" id="KW-0406">Ion transport</keyword>
<keyword evidence="4 10" id="KW-1003">Cell membrane</keyword>
<dbReference type="NCBIfam" id="NF010557">
    <property type="entry name" value="PRK13952.1"/>
    <property type="match status" value="1"/>
</dbReference>
<comment type="subunit">
    <text evidence="10">Homopentamer.</text>
</comment>
<keyword evidence="9 10" id="KW-0407">Ion channel</keyword>
<evidence type="ECO:0000256" key="5">
    <source>
        <dbReference type="ARBA" id="ARBA00022692"/>
    </source>
</evidence>
<evidence type="ECO:0000313" key="12">
    <source>
        <dbReference type="Proteomes" id="UP000734218"/>
    </source>
</evidence>
<dbReference type="Gene3D" id="1.10.1200.120">
    <property type="entry name" value="Large-conductance mechanosensitive channel, MscL, domain 1"/>
    <property type="match status" value="1"/>
</dbReference>
<comment type="similarity">
    <text evidence="2 10">Belongs to the MscL family.</text>
</comment>